<gene>
    <name evidence="3" type="ORF">K489DRAFT_331166</name>
</gene>
<reference evidence="3" key="1">
    <citation type="submission" date="2020-01" db="EMBL/GenBank/DDBJ databases">
        <authorList>
            <consortium name="DOE Joint Genome Institute"/>
            <person name="Haridas S."/>
            <person name="Albert R."/>
            <person name="Binder M."/>
            <person name="Bloem J."/>
            <person name="Labutti K."/>
            <person name="Salamov A."/>
            <person name="Andreopoulos B."/>
            <person name="Baker S.E."/>
            <person name="Barry K."/>
            <person name="Bills G."/>
            <person name="Bluhm B.H."/>
            <person name="Cannon C."/>
            <person name="Castanera R."/>
            <person name="Culley D.E."/>
            <person name="Daum C."/>
            <person name="Ezra D."/>
            <person name="Gonzalez J.B."/>
            <person name="Henrissat B."/>
            <person name="Kuo A."/>
            <person name="Liang C."/>
            <person name="Lipzen A."/>
            <person name="Lutzoni F."/>
            <person name="Magnuson J."/>
            <person name="Mondo S."/>
            <person name="Nolan M."/>
            <person name="Ohm R."/>
            <person name="Pangilinan J."/>
            <person name="Park H.-J."/>
            <person name="Ramirez L."/>
            <person name="Alfaro M."/>
            <person name="Sun H."/>
            <person name="Tritt A."/>
            <person name="Yoshinaga Y."/>
            <person name="Zwiers L.-H."/>
            <person name="Turgeon B.G."/>
            <person name="Goodwin S.B."/>
            <person name="Spatafora J.W."/>
            <person name="Crous P.W."/>
            <person name="Grigoriev I.V."/>
        </authorList>
    </citation>
    <scope>NUCLEOTIDE SEQUENCE</scope>
    <source>
        <strain evidence="3">CBS 342.82</strain>
    </source>
</reference>
<evidence type="ECO:0000313" key="3">
    <source>
        <dbReference type="RefSeq" id="XP_033465011.1"/>
    </source>
</evidence>
<organism evidence="3">
    <name type="scientific">Dissoconium aciculare CBS 342.82</name>
    <dbReference type="NCBI Taxonomy" id="1314786"/>
    <lineage>
        <taxon>Eukaryota</taxon>
        <taxon>Fungi</taxon>
        <taxon>Dikarya</taxon>
        <taxon>Ascomycota</taxon>
        <taxon>Pezizomycotina</taxon>
        <taxon>Dothideomycetes</taxon>
        <taxon>Dothideomycetidae</taxon>
        <taxon>Mycosphaerellales</taxon>
        <taxon>Dissoconiaceae</taxon>
        <taxon>Dissoconium</taxon>
    </lineage>
</organism>
<evidence type="ECO:0000256" key="1">
    <source>
        <dbReference type="SAM" id="SignalP"/>
    </source>
</evidence>
<dbReference type="Proteomes" id="UP000504637">
    <property type="component" value="Unplaced"/>
</dbReference>
<feature type="signal peptide" evidence="1">
    <location>
        <begin position="1"/>
        <end position="18"/>
    </location>
</feature>
<sequence>MQLTTALAALGIIASVNAIDINLYGPFVCEGTYATCRNHAQDKCCGHPRLQYNSVKFDYLPAEWDLQLRGYQGGSCSRRTKTLRSKGFSWRCFYEGPFTGAGYGFNNKKRGEIGGSAQEDIGECQVPDVLVLQDGTEYSLKGVDENTISSIFESLGDIITAHDIPGGAEDLRLL</sequence>
<dbReference type="RefSeq" id="XP_033465011.1">
    <property type="nucleotide sequence ID" value="XM_033602133.1"/>
</dbReference>
<name>A0A6J3MJC3_9PEZI</name>
<dbReference type="AlphaFoldDB" id="A0A6J3MJC3"/>
<protein>
    <submittedName>
        <fullName evidence="3">Uncharacterized protein</fullName>
    </submittedName>
</protein>
<feature type="chain" id="PRO_5026776282" evidence="1">
    <location>
        <begin position="19"/>
        <end position="174"/>
    </location>
</feature>
<dbReference type="GeneID" id="54359933"/>
<proteinExistence type="predicted"/>
<keyword evidence="1" id="KW-0732">Signal</keyword>
<accession>A0A6J3MJC3</accession>
<evidence type="ECO:0000313" key="2">
    <source>
        <dbReference type="Proteomes" id="UP000504637"/>
    </source>
</evidence>
<reference evidence="3" key="2">
    <citation type="submission" date="2020-04" db="EMBL/GenBank/DDBJ databases">
        <authorList>
            <consortium name="NCBI Genome Project"/>
        </authorList>
    </citation>
    <scope>NUCLEOTIDE SEQUENCE</scope>
    <source>
        <strain evidence="3">CBS 342.82</strain>
    </source>
</reference>
<dbReference type="OrthoDB" id="5383526at2759"/>
<keyword evidence="2" id="KW-1185">Reference proteome</keyword>
<reference evidence="3" key="3">
    <citation type="submission" date="2025-08" db="UniProtKB">
        <authorList>
            <consortium name="RefSeq"/>
        </authorList>
    </citation>
    <scope>IDENTIFICATION</scope>
    <source>
        <strain evidence="3">CBS 342.82</strain>
    </source>
</reference>